<dbReference type="InterPro" id="IPR024156">
    <property type="entry name" value="Small_GTPase_ARF"/>
</dbReference>
<evidence type="ECO:0000313" key="8">
    <source>
        <dbReference type="EMBL" id="KAF4657532.1"/>
    </source>
</evidence>
<keyword evidence="2 4" id="KW-0547">Nucleotide-binding</keyword>
<dbReference type="GO" id="GO:0005525">
    <property type="term" value="F:GTP binding"/>
    <property type="evidence" value="ECO:0007669"/>
    <property type="project" value="UniProtKB-KW"/>
</dbReference>
<dbReference type="Gene3D" id="3.40.50.300">
    <property type="entry name" value="P-loop containing nucleotide triphosphate hydrolases"/>
    <property type="match status" value="1"/>
</dbReference>
<reference evidence="8 9" key="1">
    <citation type="submission" date="2020-04" db="EMBL/GenBank/DDBJ databases">
        <title>Perkinsus olseni comparative genomics.</title>
        <authorList>
            <person name="Bogema D.R."/>
        </authorList>
    </citation>
    <scope>NUCLEOTIDE SEQUENCE [LARGE SCALE GENOMIC DNA]</scope>
    <source>
        <strain evidence="8">ATCC PRA-179</strain>
    </source>
</reference>
<dbReference type="PANTHER" id="PTHR11711">
    <property type="entry name" value="ADP RIBOSYLATION FACTOR-RELATED"/>
    <property type="match status" value="1"/>
</dbReference>
<accession>A0A7J6LE84</accession>
<dbReference type="OrthoDB" id="2011769at2759"/>
<dbReference type="SMART" id="SM00178">
    <property type="entry name" value="SAR"/>
    <property type="match status" value="1"/>
</dbReference>
<dbReference type="InterPro" id="IPR005225">
    <property type="entry name" value="Small_GTP-bd"/>
</dbReference>
<organism evidence="8 9">
    <name type="scientific">Perkinsus olseni</name>
    <name type="common">Perkinsus atlanticus</name>
    <dbReference type="NCBI Taxonomy" id="32597"/>
    <lineage>
        <taxon>Eukaryota</taxon>
        <taxon>Sar</taxon>
        <taxon>Alveolata</taxon>
        <taxon>Perkinsozoa</taxon>
        <taxon>Perkinsea</taxon>
        <taxon>Perkinsida</taxon>
        <taxon>Perkinsidae</taxon>
        <taxon>Perkinsus</taxon>
    </lineage>
</organism>
<dbReference type="InterPro" id="IPR027417">
    <property type="entry name" value="P-loop_NTPase"/>
</dbReference>
<dbReference type="NCBIfam" id="TIGR00231">
    <property type="entry name" value="small_GTP"/>
    <property type="match status" value="1"/>
</dbReference>
<evidence type="ECO:0000256" key="5">
    <source>
        <dbReference type="PIRSR" id="PIRSR606689-2"/>
    </source>
</evidence>
<dbReference type="SMART" id="SM00175">
    <property type="entry name" value="RAB"/>
    <property type="match status" value="1"/>
</dbReference>
<feature type="binding site" evidence="4">
    <location>
        <begin position="129"/>
        <end position="132"/>
    </location>
    <ligand>
        <name>GTP</name>
        <dbReference type="ChEBI" id="CHEBI:37565"/>
    </ligand>
</feature>
<feature type="binding site" evidence="4">
    <location>
        <begin position="27"/>
        <end position="34"/>
    </location>
    <ligand>
        <name>GTP</name>
        <dbReference type="ChEBI" id="CHEBI:37565"/>
    </ligand>
</feature>
<feature type="coiled-coil region" evidence="6">
    <location>
        <begin position="701"/>
        <end position="760"/>
    </location>
</feature>
<dbReference type="GO" id="GO:0030010">
    <property type="term" value="P:establishment of cell polarity"/>
    <property type="evidence" value="ECO:0007669"/>
    <property type="project" value="UniProtKB-ARBA"/>
</dbReference>
<comment type="similarity">
    <text evidence="1">Belongs to the small GTPase superfamily. Arf family.</text>
</comment>
<dbReference type="SMART" id="SM00177">
    <property type="entry name" value="ARF"/>
    <property type="match status" value="1"/>
</dbReference>
<comment type="caution">
    <text evidence="8">The sequence shown here is derived from an EMBL/GenBank/DDBJ whole genome shotgun (WGS) entry which is preliminary data.</text>
</comment>
<feature type="binding site" evidence="5">
    <location>
        <position position="34"/>
    </location>
    <ligand>
        <name>Mg(2+)</name>
        <dbReference type="ChEBI" id="CHEBI:18420"/>
    </ligand>
</feature>
<feature type="binding site" evidence="5">
    <location>
        <position position="51"/>
    </location>
    <ligand>
        <name>Mg(2+)</name>
        <dbReference type="ChEBI" id="CHEBI:18420"/>
    </ligand>
</feature>
<name>A0A7J6LE84_PEROL</name>
<keyword evidence="3 4" id="KW-0342">GTP-binding</keyword>
<dbReference type="FunFam" id="3.40.50.300:FF:000412">
    <property type="entry name" value="ADP-ribosylation factor 1"/>
    <property type="match status" value="1"/>
</dbReference>
<gene>
    <name evidence="8" type="primary">ARL5B</name>
    <name evidence="8" type="ORF">FOZ61_006224</name>
</gene>
<dbReference type="Proteomes" id="UP000570595">
    <property type="component" value="Unassembled WGS sequence"/>
</dbReference>
<feature type="region of interest" description="Disordered" evidence="7">
    <location>
        <begin position="186"/>
        <end position="214"/>
    </location>
</feature>
<dbReference type="AlphaFoldDB" id="A0A7J6LE84"/>
<dbReference type="InterPro" id="IPR006689">
    <property type="entry name" value="Small_GTPase_ARF/SAR"/>
</dbReference>
<dbReference type="GO" id="GO:0046872">
    <property type="term" value="F:metal ion binding"/>
    <property type="evidence" value="ECO:0007669"/>
    <property type="project" value="UniProtKB-KW"/>
</dbReference>
<dbReference type="PRINTS" id="PR00328">
    <property type="entry name" value="SAR1GTPBP"/>
</dbReference>
<feature type="compositionally biased region" description="Basic and acidic residues" evidence="7">
    <location>
        <begin position="265"/>
        <end position="278"/>
    </location>
</feature>
<dbReference type="EMBL" id="JABAHT010000350">
    <property type="protein sequence ID" value="KAF4657532.1"/>
    <property type="molecule type" value="Genomic_DNA"/>
</dbReference>
<evidence type="ECO:0000313" key="9">
    <source>
        <dbReference type="Proteomes" id="UP000570595"/>
    </source>
</evidence>
<feature type="compositionally biased region" description="Basic residues" evidence="7">
    <location>
        <begin position="279"/>
        <end position="289"/>
    </location>
</feature>
<proteinExistence type="inferred from homology"/>
<feature type="compositionally biased region" description="Basic and acidic residues" evidence="7">
    <location>
        <begin position="292"/>
        <end position="309"/>
    </location>
</feature>
<keyword evidence="6" id="KW-0175">Coiled coil</keyword>
<evidence type="ECO:0000256" key="3">
    <source>
        <dbReference type="ARBA" id="ARBA00023134"/>
    </source>
</evidence>
<feature type="coiled-coil region" evidence="6">
    <location>
        <begin position="448"/>
        <end position="575"/>
    </location>
</feature>
<protein>
    <submittedName>
        <fullName evidence="8">ADP-ribosylation factor-like protein 5B</fullName>
    </submittedName>
</protein>
<feature type="compositionally biased region" description="Pro residues" evidence="7">
    <location>
        <begin position="340"/>
        <end position="355"/>
    </location>
</feature>
<dbReference type="Pfam" id="PF00025">
    <property type="entry name" value="Arf"/>
    <property type="match status" value="1"/>
</dbReference>
<sequence length="767" mass="86637">MGALFSSIWLRLSGGSGQEESKIVIVGLSNAGKTTILYQLNLGQVVVTQPTIGSNVEEVTHKNVKFQVWDLGGQDSLRPSWSAYFQNTDGLIFVVDSNDVRNLVLAKMELFNALLSEDLHGASILVFANKSDIQGARTAEEICKDLDLTSIRGHSWHIQACCAITGEGLAKGMDWLANEIIQQRERRAAGGSSEGGARGSRSRSSGADEEEEEILDRRLEELQRQLRDIKASPSNRSYDRYYHNDSSEELAGHGEYHRVGERHAVGASSSHDHEEVRSHYHGGSRRHGSPQRQHDNSGHDYQHHGDVERLAPLQHSPPGLRASIPHSPPRDRRADVSPSASPPLPQESAWLPPPSSTASQLRLEERHRLLATVRELENRCHYYVTRLAEVENANVDLERRLNNNAMETTERIRQEHAEHRRMIEEREHEIGVLRHECETERSVRNREVSSLKASLENEKRLLVEARAREEELVEECRIKMTDLEADFGSRERILMDQKEEMERSLKAAIKRLENEIDDRCEGFRGREMVWERAKGDIEGKLVELTAENARYRQEVKELREQLVEVQEKLRKTEVNIFEQSCCMSRMKPHLREASCRAAVPLPPWATHEGLPYTSAEHGSGIDAHDSRKSWYGSLHGSPRQSEYIVPRSGAVGSSVPAGKPSLSKRLANYLDGGTDGRLNINVRDPSLARNLSPSLSLSEQCRQLEQQLMHCNAERTALENALNKYPTNSAGRTLNERIDKREKEQRLVSVELAISNIKARLRDLDAL</sequence>
<feature type="region of interest" description="Disordered" evidence="7">
    <location>
        <begin position="265"/>
        <end position="359"/>
    </location>
</feature>
<evidence type="ECO:0000256" key="2">
    <source>
        <dbReference type="ARBA" id="ARBA00022741"/>
    </source>
</evidence>
<evidence type="ECO:0000256" key="1">
    <source>
        <dbReference type="ARBA" id="ARBA00010290"/>
    </source>
</evidence>
<evidence type="ECO:0000256" key="6">
    <source>
        <dbReference type="SAM" id="Coils"/>
    </source>
</evidence>
<feature type="binding site" evidence="4">
    <location>
        <position position="73"/>
    </location>
    <ligand>
        <name>GTP</name>
        <dbReference type="ChEBI" id="CHEBI:37565"/>
    </ligand>
</feature>
<keyword evidence="5" id="KW-0460">Magnesium</keyword>
<dbReference type="SUPFAM" id="SSF52540">
    <property type="entry name" value="P-loop containing nucleoside triphosphate hydrolases"/>
    <property type="match status" value="1"/>
</dbReference>
<dbReference type="PROSITE" id="PS51417">
    <property type="entry name" value="ARF"/>
    <property type="match status" value="1"/>
</dbReference>
<evidence type="ECO:0000256" key="4">
    <source>
        <dbReference type="PIRSR" id="PIRSR606689-1"/>
    </source>
</evidence>
<dbReference type="GO" id="GO:0003924">
    <property type="term" value="F:GTPase activity"/>
    <property type="evidence" value="ECO:0007669"/>
    <property type="project" value="InterPro"/>
</dbReference>
<keyword evidence="5" id="KW-0479">Metal-binding</keyword>
<evidence type="ECO:0000256" key="7">
    <source>
        <dbReference type="SAM" id="MobiDB-lite"/>
    </source>
</evidence>